<proteinExistence type="predicted"/>
<comment type="caution">
    <text evidence="1">The sequence shown here is derived from an EMBL/GenBank/DDBJ whole genome shotgun (WGS) entry which is preliminary data.</text>
</comment>
<name>A0A8B6BUS7_MYTGA</name>
<protein>
    <submittedName>
        <fullName evidence="1">Uncharacterized protein</fullName>
    </submittedName>
</protein>
<gene>
    <name evidence="1" type="ORF">MGAL_10B011445</name>
</gene>
<dbReference type="OrthoDB" id="6166138at2759"/>
<dbReference type="Proteomes" id="UP000596742">
    <property type="component" value="Unassembled WGS sequence"/>
</dbReference>
<sequence length="161" mass="18568">MGGKWKSEPEMTSYIDNLKFKKDKISAIKNQIMYRKDSPSVLPSATASSLITHSPSNVKVKCHSSPSLSPSPAKTVSPHELLENPPCWFKNKYLLHTWDEGSNKLTTYNGKIVHYLARRKTFRVIYWNESEGQKETTKLERYDLTYKELKQDINEGTLKIM</sequence>
<dbReference type="EMBL" id="UYJE01000642">
    <property type="protein sequence ID" value="VDH94817.1"/>
    <property type="molecule type" value="Genomic_DNA"/>
</dbReference>
<dbReference type="AlphaFoldDB" id="A0A8B6BUS7"/>
<evidence type="ECO:0000313" key="1">
    <source>
        <dbReference type="EMBL" id="VDH94817.1"/>
    </source>
</evidence>
<reference evidence="1" key="1">
    <citation type="submission" date="2018-11" db="EMBL/GenBank/DDBJ databases">
        <authorList>
            <person name="Alioto T."/>
            <person name="Alioto T."/>
        </authorList>
    </citation>
    <scope>NUCLEOTIDE SEQUENCE</scope>
</reference>
<organism evidence="1 2">
    <name type="scientific">Mytilus galloprovincialis</name>
    <name type="common">Mediterranean mussel</name>
    <dbReference type="NCBI Taxonomy" id="29158"/>
    <lineage>
        <taxon>Eukaryota</taxon>
        <taxon>Metazoa</taxon>
        <taxon>Spiralia</taxon>
        <taxon>Lophotrochozoa</taxon>
        <taxon>Mollusca</taxon>
        <taxon>Bivalvia</taxon>
        <taxon>Autobranchia</taxon>
        <taxon>Pteriomorphia</taxon>
        <taxon>Mytilida</taxon>
        <taxon>Mytiloidea</taxon>
        <taxon>Mytilidae</taxon>
        <taxon>Mytilinae</taxon>
        <taxon>Mytilus</taxon>
    </lineage>
</organism>
<keyword evidence="2" id="KW-1185">Reference proteome</keyword>
<accession>A0A8B6BUS7</accession>
<evidence type="ECO:0000313" key="2">
    <source>
        <dbReference type="Proteomes" id="UP000596742"/>
    </source>
</evidence>